<feature type="non-terminal residue" evidence="1">
    <location>
        <position position="1"/>
    </location>
</feature>
<dbReference type="Proteomes" id="UP000593565">
    <property type="component" value="Unassembled WGS sequence"/>
</dbReference>
<comment type="caution">
    <text evidence="1">The sequence shown here is derived from an EMBL/GenBank/DDBJ whole genome shotgun (WGS) entry which is preliminary data.</text>
</comment>
<evidence type="ECO:0000313" key="1">
    <source>
        <dbReference type="EMBL" id="KAF4088948.1"/>
    </source>
</evidence>
<gene>
    <name evidence="1" type="ORF">AMELA_G00060640</name>
</gene>
<proteinExistence type="predicted"/>
<organism evidence="1 2">
    <name type="scientific">Ameiurus melas</name>
    <name type="common">Black bullhead</name>
    <name type="synonym">Silurus melas</name>
    <dbReference type="NCBI Taxonomy" id="219545"/>
    <lineage>
        <taxon>Eukaryota</taxon>
        <taxon>Metazoa</taxon>
        <taxon>Chordata</taxon>
        <taxon>Craniata</taxon>
        <taxon>Vertebrata</taxon>
        <taxon>Euteleostomi</taxon>
        <taxon>Actinopterygii</taxon>
        <taxon>Neopterygii</taxon>
        <taxon>Teleostei</taxon>
        <taxon>Ostariophysi</taxon>
        <taxon>Siluriformes</taxon>
        <taxon>Ictaluridae</taxon>
        <taxon>Ameiurus</taxon>
    </lineage>
</organism>
<protein>
    <submittedName>
        <fullName evidence="1">Uncharacterized protein</fullName>
    </submittedName>
</protein>
<sequence>RINFRVVDYFPIAARLFYSSVRYTNGAHEPVLEALRVSTGGSGEVKISPEVTSLTATGPETKKKKTEKRKRERIIAASPPKGGIKMSDNISKEVVGVFDGLVKA</sequence>
<name>A0A7J6B5D2_AMEME</name>
<keyword evidence="2" id="KW-1185">Reference proteome</keyword>
<evidence type="ECO:0000313" key="2">
    <source>
        <dbReference type="Proteomes" id="UP000593565"/>
    </source>
</evidence>
<dbReference type="EMBL" id="JAAGNN010000005">
    <property type="protein sequence ID" value="KAF4088948.1"/>
    <property type="molecule type" value="Genomic_DNA"/>
</dbReference>
<reference evidence="1 2" key="1">
    <citation type="submission" date="2020-02" db="EMBL/GenBank/DDBJ databases">
        <title>A chromosome-scale genome assembly of the black bullhead catfish (Ameiurus melas).</title>
        <authorList>
            <person name="Wen M."/>
            <person name="Zham M."/>
            <person name="Cabau C."/>
            <person name="Klopp C."/>
            <person name="Donnadieu C."/>
            <person name="Roques C."/>
            <person name="Bouchez O."/>
            <person name="Lampietro C."/>
            <person name="Jouanno E."/>
            <person name="Herpin A."/>
            <person name="Louis A."/>
            <person name="Berthelot C."/>
            <person name="Parey E."/>
            <person name="Roest-Crollius H."/>
            <person name="Braasch I."/>
            <person name="Postlethwait J."/>
            <person name="Robinson-Rechavi M."/>
            <person name="Echchiki A."/>
            <person name="Begum T."/>
            <person name="Montfort J."/>
            <person name="Schartl M."/>
            <person name="Bobe J."/>
            <person name="Guiguen Y."/>
        </authorList>
    </citation>
    <scope>NUCLEOTIDE SEQUENCE [LARGE SCALE GENOMIC DNA]</scope>
    <source>
        <strain evidence="1">M_S1</strain>
        <tissue evidence="1">Blood</tissue>
    </source>
</reference>
<accession>A0A7J6B5D2</accession>
<dbReference type="AlphaFoldDB" id="A0A7J6B5D2"/>